<dbReference type="EMBL" id="JASXSZ010000005">
    <property type="protein sequence ID" value="MDL9980633.1"/>
    <property type="molecule type" value="Genomic_DNA"/>
</dbReference>
<evidence type="ECO:0000256" key="2">
    <source>
        <dbReference type="ARBA" id="ARBA00022898"/>
    </source>
</evidence>
<evidence type="ECO:0000256" key="1">
    <source>
        <dbReference type="ARBA" id="ARBA00008954"/>
    </source>
</evidence>
<dbReference type="Gene3D" id="3.40.640.10">
    <property type="entry name" value="Type I PLP-dependent aspartate aminotransferase-like (Major domain)"/>
    <property type="match status" value="1"/>
</dbReference>
<dbReference type="Pfam" id="PF00202">
    <property type="entry name" value="Aminotran_3"/>
    <property type="match status" value="1"/>
</dbReference>
<keyword evidence="2" id="KW-0663">Pyridoxal phosphate</keyword>
<dbReference type="Pfam" id="PF01636">
    <property type="entry name" value="APH"/>
    <property type="match status" value="1"/>
</dbReference>
<evidence type="ECO:0000259" key="3">
    <source>
        <dbReference type="Pfam" id="PF01636"/>
    </source>
</evidence>
<sequence>MPETVSLVQSPPPEVSLDEAGRIAGGLFGVTGAVRSLGSNQDLNFVIHDGHVDRLLKIANPATPATELEAQSRAAALIAERTDVRVPLPHVFADGTSVRPVPLGGETAHARLLDFLPGRTLSGNRYLSPAAVRAIGRLAASVDLALADFDDPGADRVNQWDLRHAMSALETLLPSVADEVLRARLSVVAAEAWAAVSARAAELPVKVIHGDLTDDNVVSSDGRIPDGVIDLGDLGRTWRVGELAITLSSLLHHDGVDLTTAVEAVAAYHALLPLVDAELDVLWPLVALRAAVLVASAHHVLSTDPGNEYAAENLAHEELILEAAVSLPMPVATELVRGAAGEPGAALATPSGRLIRRRYTPGLVDFSVTSPSLDEGWWLDEDAEASILRAAKAEHSFASSIATRFGEPRLTRSRPYAQEAPENVPLGLDLVVSEHVPLQAPWDGVVEASGDLVGNGLRLRIMGATGVAAGPVREGEVFARVADHATISLVADGIAVPTFTTAALAPAWRPFVADPSPLFGLPPAMIHSGDAAWLLEKREQHVAEVQEHYFTDPPIMERGWRELLVDADGRVYVDALNNVTSIGHAHPWIVEAIRRQWSLLNTNSRFHYPAIADFAERLADLLPDGLDQVFLVNSGSEAVDLALRLAQAHTGQRDILAVREAYHGWTYLTDAVSTSVADNPNALETRPEWVHTVDAPVSSRTDDPSRYAVDAVAEVERLAAGGTPAGAFLAETLYGNAGGVALPDGYLDAVYTAVRAHGGVAVADEVQVGYGRLGHWFWGFEQQGVVPDIVAVAKAMGNGHPLGAVITTREIAESYRTQGYFFSSAGGSPVSSVVGHAVLDIIESEGLQENAAVVGTYLKERLEELGSRHPLLAAVNGFGFYLGPEFVRENGTPATEETAAICDRMRRLGVLIQPTGDHQNILKVKPPMVFSRASADAFVEALERVLTTGW</sequence>
<dbReference type="InterPro" id="IPR015421">
    <property type="entry name" value="PyrdxlP-dep_Trfase_major"/>
</dbReference>
<dbReference type="CDD" id="cd00610">
    <property type="entry name" value="OAT_like"/>
    <property type="match status" value="1"/>
</dbReference>
<dbReference type="InterPro" id="IPR005814">
    <property type="entry name" value="Aminotrans_3"/>
</dbReference>
<dbReference type="InterPro" id="IPR011009">
    <property type="entry name" value="Kinase-like_dom_sf"/>
</dbReference>
<comment type="similarity">
    <text evidence="1">Belongs to the class-III pyridoxal-phosphate-dependent aminotransferase family.</text>
</comment>
<dbReference type="Proteomes" id="UP001235064">
    <property type="component" value="Unassembled WGS sequence"/>
</dbReference>
<dbReference type="NCBIfam" id="NF004800">
    <property type="entry name" value="PRK06149.1"/>
    <property type="match status" value="1"/>
</dbReference>
<dbReference type="SUPFAM" id="SSF53383">
    <property type="entry name" value="PLP-dependent transferases"/>
    <property type="match status" value="1"/>
</dbReference>
<keyword evidence="5" id="KW-1185">Reference proteome</keyword>
<reference evidence="4 5" key="1">
    <citation type="submission" date="2023-06" db="EMBL/GenBank/DDBJ databases">
        <title>Microbacterium sp. nov., isolated from a waste landfill.</title>
        <authorList>
            <person name="Wen W."/>
        </authorList>
    </citation>
    <scope>NUCLEOTIDE SEQUENCE [LARGE SCALE GENOMIC DNA]</scope>
    <source>
        <strain evidence="4 5">ASV49</strain>
    </source>
</reference>
<dbReference type="GO" id="GO:0008483">
    <property type="term" value="F:transaminase activity"/>
    <property type="evidence" value="ECO:0007669"/>
    <property type="project" value="UniProtKB-KW"/>
</dbReference>
<dbReference type="InterPro" id="IPR002575">
    <property type="entry name" value="Aminoglycoside_PTrfase"/>
</dbReference>
<name>A0ABT7N1P5_9MICO</name>
<dbReference type="InterPro" id="IPR015424">
    <property type="entry name" value="PyrdxlP-dep_Trfase"/>
</dbReference>
<keyword evidence="4" id="KW-0032">Aminotransferase</keyword>
<evidence type="ECO:0000313" key="5">
    <source>
        <dbReference type="Proteomes" id="UP001235064"/>
    </source>
</evidence>
<dbReference type="InterPro" id="IPR015422">
    <property type="entry name" value="PyrdxlP-dep_Trfase_small"/>
</dbReference>
<comment type="caution">
    <text evidence="4">The sequence shown here is derived from an EMBL/GenBank/DDBJ whole genome shotgun (WGS) entry which is preliminary data.</text>
</comment>
<dbReference type="PANTHER" id="PTHR45688">
    <property type="match status" value="1"/>
</dbReference>
<dbReference type="SUPFAM" id="SSF56112">
    <property type="entry name" value="Protein kinase-like (PK-like)"/>
    <property type="match status" value="1"/>
</dbReference>
<dbReference type="PANTHER" id="PTHR45688:SF13">
    <property type="entry name" value="ALANINE--GLYOXYLATE AMINOTRANSFERASE 2-LIKE"/>
    <property type="match status" value="1"/>
</dbReference>
<evidence type="ECO:0000313" key="4">
    <source>
        <dbReference type="EMBL" id="MDL9980633.1"/>
    </source>
</evidence>
<keyword evidence="4" id="KW-0808">Transferase</keyword>
<feature type="domain" description="Aminoglycoside phosphotransferase" evidence="3">
    <location>
        <begin position="42"/>
        <end position="253"/>
    </location>
</feature>
<proteinExistence type="inferred from homology"/>
<dbReference type="Gene3D" id="3.90.1150.10">
    <property type="entry name" value="Aspartate Aminotransferase, domain 1"/>
    <property type="match status" value="1"/>
</dbReference>
<dbReference type="RefSeq" id="WP_286289603.1">
    <property type="nucleotide sequence ID" value="NZ_JASXSZ010000005.1"/>
</dbReference>
<gene>
    <name evidence="4" type="ORF">QSV35_14930</name>
</gene>
<dbReference type="Gene3D" id="3.90.1200.10">
    <property type="match status" value="1"/>
</dbReference>
<organism evidence="4 5">
    <name type="scientific">Microbacterium candidum</name>
    <dbReference type="NCBI Taxonomy" id="3041922"/>
    <lineage>
        <taxon>Bacteria</taxon>
        <taxon>Bacillati</taxon>
        <taxon>Actinomycetota</taxon>
        <taxon>Actinomycetes</taxon>
        <taxon>Micrococcales</taxon>
        <taxon>Microbacteriaceae</taxon>
        <taxon>Microbacterium</taxon>
    </lineage>
</organism>
<protein>
    <submittedName>
        <fullName evidence="4">Aminotransferase</fullName>
    </submittedName>
</protein>
<accession>A0ABT7N1P5</accession>